<keyword evidence="3" id="KW-1185">Reference proteome</keyword>
<evidence type="ECO:0000313" key="2">
    <source>
        <dbReference type="EMBL" id="GAA1645206.1"/>
    </source>
</evidence>
<protein>
    <submittedName>
        <fullName evidence="2">Uncharacterized protein</fullName>
    </submittedName>
</protein>
<name>A0ABN2FFY9_9ACTN</name>
<proteinExistence type="predicted"/>
<dbReference type="EMBL" id="BAAAMU010000035">
    <property type="protein sequence ID" value="GAA1645206.1"/>
    <property type="molecule type" value="Genomic_DNA"/>
</dbReference>
<reference evidence="2 3" key="1">
    <citation type="journal article" date="2019" name="Int. J. Syst. Evol. Microbiol.">
        <title>The Global Catalogue of Microorganisms (GCM) 10K type strain sequencing project: providing services to taxonomists for standard genome sequencing and annotation.</title>
        <authorList>
            <consortium name="The Broad Institute Genomics Platform"/>
            <consortium name="The Broad Institute Genome Sequencing Center for Infectious Disease"/>
            <person name="Wu L."/>
            <person name="Ma J."/>
        </authorList>
    </citation>
    <scope>NUCLEOTIDE SEQUENCE [LARGE SCALE GENOMIC DNA]</scope>
    <source>
        <strain evidence="2 3">JCM 13929</strain>
    </source>
</reference>
<sequence>MRGGETVGRTAPVTETGSDNGAGHRNGSGERGTRTSLVTETETETETEAASGEGRVYLSLMPGAVIDGGMSGAGPWAGRRCGVSARAWERRNGGGGGTGRVLKTPR</sequence>
<accession>A0ABN2FFY9</accession>
<evidence type="ECO:0000256" key="1">
    <source>
        <dbReference type="SAM" id="MobiDB-lite"/>
    </source>
</evidence>
<evidence type="ECO:0000313" key="3">
    <source>
        <dbReference type="Proteomes" id="UP001500064"/>
    </source>
</evidence>
<comment type="caution">
    <text evidence="2">The sequence shown here is derived from an EMBL/GenBank/DDBJ whole genome shotgun (WGS) entry which is preliminary data.</text>
</comment>
<organism evidence="2 3">
    <name type="scientific">Nonomuraea maheshkhaliensis</name>
    <dbReference type="NCBI Taxonomy" id="419590"/>
    <lineage>
        <taxon>Bacteria</taxon>
        <taxon>Bacillati</taxon>
        <taxon>Actinomycetota</taxon>
        <taxon>Actinomycetes</taxon>
        <taxon>Streptosporangiales</taxon>
        <taxon>Streptosporangiaceae</taxon>
        <taxon>Nonomuraea</taxon>
    </lineage>
</organism>
<gene>
    <name evidence="2" type="ORF">GCM10009733_047850</name>
</gene>
<dbReference type="Proteomes" id="UP001500064">
    <property type="component" value="Unassembled WGS sequence"/>
</dbReference>
<feature type="region of interest" description="Disordered" evidence="1">
    <location>
        <begin position="1"/>
        <end position="54"/>
    </location>
</feature>